<evidence type="ECO:0000256" key="8">
    <source>
        <dbReference type="PROSITE-ProRule" id="PRU01360"/>
    </source>
</evidence>
<name>A0ABT9H3L6_9GAMM</name>
<feature type="chain" id="PRO_5047059695" evidence="10">
    <location>
        <begin position="22"/>
        <end position="720"/>
    </location>
</feature>
<protein>
    <submittedName>
        <fullName evidence="13">TonB-dependent receptor</fullName>
    </submittedName>
</protein>
<dbReference type="SUPFAM" id="SSF56935">
    <property type="entry name" value="Porins"/>
    <property type="match status" value="1"/>
</dbReference>
<evidence type="ECO:0000313" key="14">
    <source>
        <dbReference type="Proteomes" id="UP001231616"/>
    </source>
</evidence>
<dbReference type="InterPro" id="IPR039426">
    <property type="entry name" value="TonB-dep_rcpt-like"/>
</dbReference>
<comment type="caution">
    <text evidence="13">The sequence shown here is derived from an EMBL/GenBank/DDBJ whole genome shotgun (WGS) entry which is preliminary data.</text>
</comment>
<dbReference type="EMBL" id="JAUZVZ010000039">
    <property type="protein sequence ID" value="MDP4537901.1"/>
    <property type="molecule type" value="Genomic_DNA"/>
</dbReference>
<dbReference type="Proteomes" id="UP001231616">
    <property type="component" value="Unassembled WGS sequence"/>
</dbReference>
<gene>
    <name evidence="13" type="ORF">Q3O60_17095</name>
</gene>
<dbReference type="RefSeq" id="WP_305895147.1">
    <property type="nucleotide sequence ID" value="NZ_JAUZVZ010000039.1"/>
</dbReference>
<keyword evidence="7 8" id="KW-0998">Cell outer membrane</keyword>
<evidence type="ECO:0000256" key="3">
    <source>
        <dbReference type="ARBA" id="ARBA00022452"/>
    </source>
</evidence>
<dbReference type="Gene3D" id="2.40.170.20">
    <property type="entry name" value="TonB-dependent receptor, beta-barrel domain"/>
    <property type="match status" value="1"/>
</dbReference>
<sequence>MLKPLSLSLVSLCFISTSAHSASVTNKSMTNSSEKDIVSAKPQHIEHIEIKGDATINDAFPYNLNTISDSKILAGKKVSIVDLSLQPTFVEPNLRQVFSRLPGLFVSDQTIPSIYNVNYRGLGNPHESEFVAFYQNGIPLASDMFGYATIYYIPPAQRIERIEFVRGGAGLLYGPQIGPTINFLTSRANADLPDSALTEHSFGNNGFYSTYNEVRLSQGDLGFMASVDHRTSSGQRSNEDFEVNSAYLGVSYKGLDDVRLGFDLDIYQSDSGEAGRLSSSEFNQNRYLVKTPFNRIEIDRVLATLTYDQQISDDATLNGKFWYSFQDRFSRRSSAFYEAGSEPNTTNIDQQEFTTFGLDARFAQAWGVDHIFTLGTTLYRDDSPRTRYISNDIRSNTQRPEDLLFEQDRKLTYSAIFIENLFRFGDVSISPTLRYENINYDLFEPLKRESLQRDPIDIDKTNQELLYGLGASYRLSDKAELYANLSESYRPQRFDDLANPNAELSDINRPEISRAENFEVGLRVSPTTGFNLDISLFQIDFSDKIEQLQLTVVDVQRVNTGDSKHQGLEFTAEYNVFHASGNDNELLLFANGSLLDAKITQSQSSSLVGNRPSFAPEYLIRTGFIYQHRALNVSLTATFVDDQFWQDSNLARGEGAAQINAIVPSYEVLDLSADYEINASWSIQAGINNLLNNNYYSKVRNDGIEPAAERSAYIGFRVNL</sequence>
<keyword evidence="5 9" id="KW-0798">TonB box</keyword>
<dbReference type="PANTHER" id="PTHR30442:SF0">
    <property type="entry name" value="FE(3+) DICITRATE TRANSPORT PROTEIN FECA"/>
    <property type="match status" value="1"/>
</dbReference>
<evidence type="ECO:0000256" key="1">
    <source>
        <dbReference type="ARBA" id="ARBA00004571"/>
    </source>
</evidence>
<feature type="domain" description="TonB-dependent receptor plug" evidence="12">
    <location>
        <begin position="92"/>
        <end position="175"/>
    </location>
</feature>
<dbReference type="PANTHER" id="PTHR30442">
    <property type="entry name" value="IRON III DICITRATE TRANSPORT PROTEIN FECA"/>
    <property type="match status" value="1"/>
</dbReference>
<evidence type="ECO:0000256" key="9">
    <source>
        <dbReference type="RuleBase" id="RU003357"/>
    </source>
</evidence>
<organism evidence="13 14">
    <name type="scientific">Alkalimonas collagenimarina</name>
    <dbReference type="NCBI Taxonomy" id="400390"/>
    <lineage>
        <taxon>Bacteria</taxon>
        <taxon>Pseudomonadati</taxon>
        <taxon>Pseudomonadota</taxon>
        <taxon>Gammaproteobacteria</taxon>
        <taxon>Alkalimonas</taxon>
    </lineage>
</organism>
<dbReference type="PROSITE" id="PS52016">
    <property type="entry name" value="TONB_DEPENDENT_REC_3"/>
    <property type="match status" value="1"/>
</dbReference>
<keyword evidence="2 8" id="KW-0813">Transport</keyword>
<feature type="domain" description="TonB-dependent receptor-like beta-barrel" evidence="11">
    <location>
        <begin position="257"/>
        <end position="690"/>
    </location>
</feature>
<reference evidence="13 14" key="1">
    <citation type="submission" date="2023-08" db="EMBL/GenBank/DDBJ databases">
        <authorList>
            <person name="Joshi A."/>
            <person name="Thite S."/>
        </authorList>
    </citation>
    <scope>NUCLEOTIDE SEQUENCE [LARGE SCALE GENOMIC DNA]</scope>
    <source>
        <strain evidence="13 14">AC40</strain>
    </source>
</reference>
<accession>A0ABT9H3L6</accession>
<comment type="subcellular location">
    <subcellularLocation>
        <location evidence="1 8">Cell outer membrane</location>
        <topology evidence="1 8">Multi-pass membrane protein</topology>
    </subcellularLocation>
</comment>
<feature type="signal peptide" evidence="10">
    <location>
        <begin position="1"/>
        <end position="21"/>
    </location>
</feature>
<evidence type="ECO:0000259" key="11">
    <source>
        <dbReference type="Pfam" id="PF00593"/>
    </source>
</evidence>
<evidence type="ECO:0000313" key="13">
    <source>
        <dbReference type="EMBL" id="MDP4537901.1"/>
    </source>
</evidence>
<dbReference type="Pfam" id="PF07715">
    <property type="entry name" value="Plug"/>
    <property type="match status" value="1"/>
</dbReference>
<evidence type="ECO:0000256" key="4">
    <source>
        <dbReference type="ARBA" id="ARBA00022692"/>
    </source>
</evidence>
<dbReference type="Gene3D" id="2.170.130.10">
    <property type="entry name" value="TonB-dependent receptor, plug domain"/>
    <property type="match status" value="1"/>
</dbReference>
<keyword evidence="10" id="KW-0732">Signal</keyword>
<keyword evidence="6 8" id="KW-0472">Membrane</keyword>
<keyword evidence="4 8" id="KW-0812">Transmembrane</keyword>
<dbReference type="InterPro" id="IPR037066">
    <property type="entry name" value="Plug_dom_sf"/>
</dbReference>
<keyword evidence="3 8" id="KW-1134">Transmembrane beta strand</keyword>
<comment type="similarity">
    <text evidence="8 9">Belongs to the TonB-dependent receptor family.</text>
</comment>
<dbReference type="Pfam" id="PF00593">
    <property type="entry name" value="TonB_dep_Rec_b-barrel"/>
    <property type="match status" value="1"/>
</dbReference>
<evidence type="ECO:0000256" key="7">
    <source>
        <dbReference type="ARBA" id="ARBA00023237"/>
    </source>
</evidence>
<evidence type="ECO:0000256" key="6">
    <source>
        <dbReference type="ARBA" id="ARBA00023136"/>
    </source>
</evidence>
<proteinExistence type="inferred from homology"/>
<dbReference type="InterPro" id="IPR012910">
    <property type="entry name" value="Plug_dom"/>
</dbReference>
<evidence type="ECO:0000256" key="5">
    <source>
        <dbReference type="ARBA" id="ARBA00023077"/>
    </source>
</evidence>
<evidence type="ECO:0000256" key="10">
    <source>
        <dbReference type="SAM" id="SignalP"/>
    </source>
</evidence>
<dbReference type="InterPro" id="IPR036942">
    <property type="entry name" value="Beta-barrel_TonB_sf"/>
</dbReference>
<evidence type="ECO:0000259" key="12">
    <source>
        <dbReference type="Pfam" id="PF07715"/>
    </source>
</evidence>
<keyword evidence="14" id="KW-1185">Reference proteome</keyword>
<keyword evidence="13" id="KW-0675">Receptor</keyword>
<dbReference type="InterPro" id="IPR000531">
    <property type="entry name" value="Beta-barrel_TonB"/>
</dbReference>
<evidence type="ECO:0000256" key="2">
    <source>
        <dbReference type="ARBA" id="ARBA00022448"/>
    </source>
</evidence>